<accession>R0K260</accession>
<reference evidence="3" key="1">
    <citation type="journal article" date="2013" name="Nat. Genet.">
        <title>The duck genome and transcriptome provide insight into an avian influenza virus reservoir species.</title>
        <authorList>
            <person name="Huang Y."/>
            <person name="Li Y."/>
            <person name="Burt D.W."/>
            <person name="Chen H."/>
            <person name="Zhang Y."/>
            <person name="Qian W."/>
            <person name="Kim H."/>
            <person name="Gan S."/>
            <person name="Zhao Y."/>
            <person name="Li J."/>
            <person name="Yi K."/>
            <person name="Feng H."/>
            <person name="Zhu P."/>
            <person name="Li B."/>
            <person name="Liu Q."/>
            <person name="Fairley S."/>
            <person name="Magor K.E."/>
            <person name="Du Z."/>
            <person name="Hu X."/>
            <person name="Goodman L."/>
            <person name="Tafer H."/>
            <person name="Vignal A."/>
            <person name="Lee T."/>
            <person name="Kim K.W."/>
            <person name="Sheng Z."/>
            <person name="An Y."/>
            <person name="Searle S."/>
            <person name="Herrero J."/>
            <person name="Groenen M.A."/>
            <person name="Crooijmans R.P."/>
            <person name="Faraut T."/>
            <person name="Cai Q."/>
            <person name="Webster R.G."/>
            <person name="Aldridge J.R."/>
            <person name="Warren W.C."/>
            <person name="Bartschat S."/>
            <person name="Kehr S."/>
            <person name="Marz M."/>
            <person name="Stadler P.F."/>
            <person name="Smith J."/>
            <person name="Kraus R.H."/>
            <person name="Zhao Y."/>
            <person name="Ren L."/>
            <person name="Fei J."/>
            <person name="Morisson M."/>
            <person name="Kaiser P."/>
            <person name="Griffin D.K."/>
            <person name="Rao M."/>
            <person name="Pitel F."/>
            <person name="Wang J."/>
            <person name="Li N."/>
        </authorList>
    </citation>
    <scope>NUCLEOTIDE SEQUENCE [LARGE SCALE GENOMIC DNA]</scope>
</reference>
<gene>
    <name evidence="2" type="ORF">Anapl_04629</name>
</gene>
<proteinExistence type="predicted"/>
<protein>
    <submittedName>
        <fullName evidence="2">Uncharacterized protein</fullName>
    </submittedName>
</protein>
<organism evidence="2 3">
    <name type="scientific">Anas platyrhynchos</name>
    <name type="common">Mallard</name>
    <name type="synonym">Anas boschas</name>
    <dbReference type="NCBI Taxonomy" id="8839"/>
    <lineage>
        <taxon>Eukaryota</taxon>
        <taxon>Metazoa</taxon>
        <taxon>Chordata</taxon>
        <taxon>Craniata</taxon>
        <taxon>Vertebrata</taxon>
        <taxon>Euteleostomi</taxon>
        <taxon>Archelosauria</taxon>
        <taxon>Archosauria</taxon>
        <taxon>Dinosauria</taxon>
        <taxon>Saurischia</taxon>
        <taxon>Theropoda</taxon>
        <taxon>Coelurosauria</taxon>
        <taxon>Aves</taxon>
        <taxon>Neognathae</taxon>
        <taxon>Galloanserae</taxon>
        <taxon>Anseriformes</taxon>
        <taxon>Anatidae</taxon>
        <taxon>Anatinae</taxon>
        <taxon>Anas</taxon>
    </lineage>
</organism>
<sequence length="647" mass="72065">MASIQTLSTSNNPFLQIFVRLMTGVAFCPGNQITILHAEENQQKDYVSSEDGCWQEYASQEFEEHMKHQMFSVKSSTNPEHRASPRKGFVHRKPLQQFLLPKEAPATEGNADQLQVSPADHFNQRSLPYDEEQKACRAAVNVIFIPNYTEYIRITAAVMITTDKETLIAGDHRPCKAVPGLWARLRQGRARPGDTGASSGKELTLATRSSTASKSLFSKPDRYQLISRNGVSASYSDRDLHYSTLDGQAWGLAANCRVRGLLGRNVCKLLGVWKESFNEMAQTQRRSRKLTEQPGLEVEEEQPSESSNGWECRLKRGMILRAKTGERSAILPISKIISEILLIFSLAMLEEKTTVEAARVCGTIRAQVLTEVAGCDRALTAWQSQQALWPSLCPYLWGRATAPRYYEQQHHFQVHAEDSRKSKILQLQAKQLLRRICMQIRRRNLASNIIECPLKTQGVTVHFSGKALKMPAKPSRIQVPVAILPSVVASLAARLKVSQTTLTQTAELKPEDSTQLDAADEQNRTCHFTKCMGSKSFVPADTAELTAASGSLLGSQHFQLACLHEELLTSDTGVSNLKKISSLSQRYFIGYNLSEAIPQPIWASALVHPTKRKIPACMEGAHRNPEHGRLQEALENTCCTGVQESHT</sequence>
<evidence type="ECO:0000256" key="1">
    <source>
        <dbReference type="SAM" id="MobiDB-lite"/>
    </source>
</evidence>
<dbReference type="EMBL" id="KB742810">
    <property type="protein sequence ID" value="EOB04076.1"/>
    <property type="molecule type" value="Genomic_DNA"/>
</dbReference>
<dbReference type="Proteomes" id="UP000296049">
    <property type="component" value="Unassembled WGS sequence"/>
</dbReference>
<name>R0K260_ANAPL</name>
<evidence type="ECO:0000313" key="3">
    <source>
        <dbReference type="Proteomes" id="UP000296049"/>
    </source>
</evidence>
<dbReference type="AlphaFoldDB" id="R0K260"/>
<keyword evidence="3" id="KW-1185">Reference proteome</keyword>
<evidence type="ECO:0000313" key="2">
    <source>
        <dbReference type="EMBL" id="EOB04076.1"/>
    </source>
</evidence>
<feature type="region of interest" description="Disordered" evidence="1">
    <location>
        <begin position="283"/>
        <end position="309"/>
    </location>
</feature>